<feature type="compositionally biased region" description="Polar residues" evidence="1">
    <location>
        <begin position="204"/>
        <end position="219"/>
    </location>
</feature>
<proteinExistence type="predicted"/>
<organism evidence="2 3">
    <name type="scientific">Ilex paraguariensis</name>
    <name type="common">yerba mate</name>
    <dbReference type="NCBI Taxonomy" id="185542"/>
    <lineage>
        <taxon>Eukaryota</taxon>
        <taxon>Viridiplantae</taxon>
        <taxon>Streptophyta</taxon>
        <taxon>Embryophyta</taxon>
        <taxon>Tracheophyta</taxon>
        <taxon>Spermatophyta</taxon>
        <taxon>Magnoliopsida</taxon>
        <taxon>eudicotyledons</taxon>
        <taxon>Gunneridae</taxon>
        <taxon>Pentapetalae</taxon>
        <taxon>asterids</taxon>
        <taxon>campanulids</taxon>
        <taxon>Aquifoliales</taxon>
        <taxon>Aquifoliaceae</taxon>
        <taxon>Ilex</taxon>
    </lineage>
</organism>
<feature type="region of interest" description="Disordered" evidence="1">
    <location>
        <begin position="372"/>
        <end position="488"/>
    </location>
</feature>
<evidence type="ECO:0000256" key="1">
    <source>
        <dbReference type="SAM" id="MobiDB-lite"/>
    </source>
</evidence>
<dbReference type="AlphaFoldDB" id="A0ABC8RBZ4"/>
<feature type="compositionally biased region" description="Basic and acidic residues" evidence="1">
    <location>
        <begin position="193"/>
        <end position="203"/>
    </location>
</feature>
<feature type="compositionally biased region" description="Basic and acidic residues" evidence="1">
    <location>
        <begin position="245"/>
        <end position="258"/>
    </location>
</feature>
<name>A0ABC8RBZ4_9AQUA</name>
<evidence type="ECO:0008006" key="4">
    <source>
        <dbReference type="Google" id="ProtNLM"/>
    </source>
</evidence>
<feature type="region of interest" description="Disordered" evidence="1">
    <location>
        <begin position="193"/>
        <end position="220"/>
    </location>
</feature>
<evidence type="ECO:0000313" key="3">
    <source>
        <dbReference type="Proteomes" id="UP001642360"/>
    </source>
</evidence>
<feature type="compositionally biased region" description="Basic residues" evidence="1">
    <location>
        <begin position="235"/>
        <end position="244"/>
    </location>
</feature>
<feature type="compositionally biased region" description="Polar residues" evidence="1">
    <location>
        <begin position="456"/>
        <end position="467"/>
    </location>
</feature>
<feature type="compositionally biased region" description="Basic and acidic residues" evidence="1">
    <location>
        <begin position="268"/>
        <end position="291"/>
    </location>
</feature>
<dbReference type="Proteomes" id="UP001642360">
    <property type="component" value="Unassembled WGS sequence"/>
</dbReference>
<sequence length="534" mass="59374">MLQNTNSGSANPTSALIALKPRQVLLAEQNTERKAAMENKYSNKTLTLKPNQKVSLINCILNYLDRNGFSKTRKRFLSEAQIEDGNWQGRSLDLEDMYCKYLETCNHADTHLNIHHDRDLQASGTTKKEGESDSVASEGTVYKKKKNKKKNEENDNNDVADHSGAADKFSKSAMNSEKILKYNPATKSIAQLKEKTKSKKLSDSFDQTCQNSEASTEPTSGMLCELLMNESTKTHKEKKNKKRKLTSESHDDSVEHGDMNFLLRAAKRKSEDSISTKGDGRADSEAKVIPKDKKKNKPISNSVVENGEQCRLEDQNGFVSDKLVADSVSCGVMLEEKKVQSKGEKRNKEESVSEKVPDEVVEYFDIEKLKTTDSKKESFGTSKNATYNDEKDNKKRKRLVAEENANQPCEKVGIVESKHRKIEGLEEANSTDQPMKLDALPGGDGHPDGKSKRENGQLNKNESQKTSIKLDDEQANGSQKIGVGKSALQKSVRKQLDGSAEAVPLAISLDLAVEVISKMEYIDFVSTNVNAARV</sequence>
<dbReference type="PROSITE" id="PS50896">
    <property type="entry name" value="LISH"/>
    <property type="match status" value="1"/>
</dbReference>
<feature type="region of interest" description="Disordered" evidence="1">
    <location>
        <begin position="122"/>
        <end position="165"/>
    </location>
</feature>
<feature type="region of interest" description="Disordered" evidence="1">
    <location>
        <begin position="336"/>
        <end position="357"/>
    </location>
</feature>
<comment type="caution">
    <text evidence="2">The sequence shown here is derived from an EMBL/GenBank/DDBJ whole genome shotgun (WGS) entry which is preliminary data.</text>
</comment>
<dbReference type="SMART" id="SM00667">
    <property type="entry name" value="LisH"/>
    <property type="match status" value="1"/>
</dbReference>
<gene>
    <name evidence="2" type="ORF">ILEXP_LOCUS9968</name>
</gene>
<feature type="region of interest" description="Disordered" evidence="1">
    <location>
        <begin position="232"/>
        <end position="311"/>
    </location>
</feature>
<feature type="compositionally biased region" description="Basic and acidic residues" evidence="1">
    <location>
        <begin position="122"/>
        <end position="131"/>
    </location>
</feature>
<feature type="compositionally biased region" description="Basic and acidic residues" evidence="1">
    <location>
        <begin position="445"/>
        <end position="455"/>
    </location>
</feature>
<protein>
    <recommendedName>
        <fullName evidence="4">LisH domain-containing protein</fullName>
    </recommendedName>
</protein>
<dbReference type="EMBL" id="CAUOFW020001218">
    <property type="protein sequence ID" value="CAK9142297.1"/>
    <property type="molecule type" value="Genomic_DNA"/>
</dbReference>
<reference evidence="2 3" key="1">
    <citation type="submission" date="2024-02" db="EMBL/GenBank/DDBJ databases">
        <authorList>
            <person name="Vignale AGUSTIN F."/>
            <person name="Sosa J E."/>
            <person name="Modenutti C."/>
        </authorList>
    </citation>
    <scope>NUCLEOTIDE SEQUENCE [LARGE SCALE GENOMIC DNA]</scope>
</reference>
<evidence type="ECO:0000313" key="2">
    <source>
        <dbReference type="EMBL" id="CAK9142297.1"/>
    </source>
</evidence>
<dbReference type="InterPro" id="IPR006594">
    <property type="entry name" value="LisH"/>
</dbReference>
<accession>A0ABC8RBZ4</accession>
<keyword evidence="3" id="KW-1185">Reference proteome</keyword>